<keyword evidence="3" id="KW-0539">Nucleus</keyword>
<evidence type="ECO:0000313" key="6">
    <source>
        <dbReference type="RefSeq" id="XP_025417259.1"/>
    </source>
</evidence>
<reference evidence="6" key="1">
    <citation type="submission" date="2025-08" db="UniProtKB">
        <authorList>
            <consortium name="RefSeq"/>
        </authorList>
    </citation>
    <scope>IDENTIFICATION</scope>
    <source>
        <tissue evidence="6">Whole body</tissue>
    </source>
</reference>
<dbReference type="InterPro" id="IPR026060">
    <property type="entry name" value="AMY1"/>
</dbReference>
<keyword evidence="5" id="KW-1185">Reference proteome</keyword>
<evidence type="ECO:0000256" key="2">
    <source>
        <dbReference type="ARBA" id="ARBA00009389"/>
    </source>
</evidence>
<accession>A0A8B8G207</accession>
<protein>
    <submittedName>
        <fullName evidence="6">Uncharacterized protein LOC112688323 isoform X1</fullName>
    </submittedName>
</protein>
<gene>
    <name evidence="6" type="primary">LOC112688323</name>
</gene>
<proteinExistence type="inferred from homology"/>
<feature type="compositionally biased region" description="Polar residues" evidence="4">
    <location>
        <begin position="104"/>
        <end position="133"/>
    </location>
</feature>
<evidence type="ECO:0000256" key="3">
    <source>
        <dbReference type="ARBA" id="ARBA00023242"/>
    </source>
</evidence>
<dbReference type="AlphaFoldDB" id="A0A8B8G207"/>
<dbReference type="Proteomes" id="UP000694846">
    <property type="component" value="Unplaced"/>
</dbReference>
<comment type="subcellular location">
    <subcellularLocation>
        <location evidence="1">Nucleus</location>
    </subcellularLocation>
</comment>
<evidence type="ECO:0000256" key="4">
    <source>
        <dbReference type="SAM" id="MobiDB-lite"/>
    </source>
</evidence>
<dbReference type="PANTHER" id="PTHR13168">
    <property type="entry name" value="ASSOCIATE OF C-MYC AMY-1"/>
    <property type="match status" value="1"/>
</dbReference>
<dbReference type="GO" id="GO:0003713">
    <property type="term" value="F:transcription coactivator activity"/>
    <property type="evidence" value="ECO:0007669"/>
    <property type="project" value="InterPro"/>
</dbReference>
<evidence type="ECO:0000313" key="5">
    <source>
        <dbReference type="Proteomes" id="UP000694846"/>
    </source>
</evidence>
<name>A0A8B8G207_9HEMI</name>
<organism evidence="5 6">
    <name type="scientific">Sipha flava</name>
    <name type="common">yellow sugarcane aphid</name>
    <dbReference type="NCBI Taxonomy" id="143950"/>
    <lineage>
        <taxon>Eukaryota</taxon>
        <taxon>Metazoa</taxon>
        <taxon>Ecdysozoa</taxon>
        <taxon>Arthropoda</taxon>
        <taxon>Hexapoda</taxon>
        <taxon>Insecta</taxon>
        <taxon>Pterygota</taxon>
        <taxon>Neoptera</taxon>
        <taxon>Paraneoptera</taxon>
        <taxon>Hemiptera</taxon>
        <taxon>Sternorrhyncha</taxon>
        <taxon>Aphidomorpha</taxon>
        <taxon>Aphidoidea</taxon>
        <taxon>Aphididae</taxon>
        <taxon>Sipha</taxon>
    </lineage>
</organism>
<dbReference type="GO" id="GO:0005634">
    <property type="term" value="C:nucleus"/>
    <property type="evidence" value="ECO:0007669"/>
    <property type="project" value="UniProtKB-SubCell"/>
</dbReference>
<comment type="similarity">
    <text evidence="2">Belongs to the AMY1 family.</text>
</comment>
<dbReference type="RefSeq" id="XP_025417259.1">
    <property type="nucleotide sequence ID" value="XM_025561474.1"/>
</dbReference>
<sequence length="269" mass="31253">MLTSRTMTDCPQFQLMPQVVPIFRPQLPPPPPNAFPMQPGQPMFPIPTHFGFPPMTWSPIHHFPPPPTPPLNAYNNRQQHAEEEHEYNAQPQLEQPAYNNNNNGPSNDSLQNDPSNLSPRSARQAYTRNVSNKSDTRHEEFRKYLEENGILSTFTNILAEMYQDPLRPNDPLGYIRDKLNCSRPEIVELSNLRLWCDQYQTRTVRLEKELKHVIEQLRKYEPYNTDDSLFNECSTENDCKSCVLDVTKLGHVESKEENSNHELIKNKNQ</sequence>
<feature type="region of interest" description="Disordered" evidence="4">
    <location>
        <begin position="58"/>
        <end position="138"/>
    </location>
</feature>
<dbReference type="OrthoDB" id="524165at2759"/>
<dbReference type="PANTHER" id="PTHR13168:SF0">
    <property type="entry name" value="C-MYC-BINDING PROTEIN"/>
    <property type="match status" value="1"/>
</dbReference>
<dbReference type="GeneID" id="112688323"/>
<dbReference type="PRINTS" id="PR02028">
    <property type="entry name" value="CMYCBINDINGP"/>
</dbReference>
<evidence type="ECO:0000256" key="1">
    <source>
        <dbReference type="ARBA" id="ARBA00004123"/>
    </source>
</evidence>